<dbReference type="Gene3D" id="2.40.170.20">
    <property type="entry name" value="TonB-dependent receptor, beta-barrel domain"/>
    <property type="match status" value="1"/>
</dbReference>
<comment type="similarity">
    <text evidence="8">Belongs to the TonB-dependent receptor family.</text>
</comment>
<evidence type="ECO:0000313" key="12">
    <source>
        <dbReference type="EMBL" id="TCL34281.1"/>
    </source>
</evidence>
<sequence length="317" mass="33101">MTRSRLALAALLLPAPLLAAEPADAPPAYRLPTQAVTSPKSADFAEPASAAATLFERDDIERLQVQSVPELLNRVPGVTVVQAGGRGALSGVFIRGATPTQTLVLVDGVRINAAVSGLARLEFLDPGRIERIEVIRGPQASQYGADAIGGLIRITTRRGESGLQPRLRLAAGNRGSFERELGLSGGDDRTRFDLGASQAESQGFDRGSDDRGRDADHDGFRRRALDLTLEHRFTDSLQAGLTCSTSAAKASWTTSTASGPAIPTSASPSAASPPISRPGRPMPGPAASRPATSRTRARTATTTMPSTTTASTPTGTR</sequence>
<name>A0A4R1PRN7_9GAMM</name>
<feature type="domain" description="TonB-dependent receptor plug" evidence="11">
    <location>
        <begin position="49"/>
        <end position="150"/>
    </location>
</feature>
<evidence type="ECO:0000256" key="2">
    <source>
        <dbReference type="ARBA" id="ARBA00022448"/>
    </source>
</evidence>
<keyword evidence="5 10" id="KW-0732">Signal</keyword>
<evidence type="ECO:0000256" key="1">
    <source>
        <dbReference type="ARBA" id="ARBA00004571"/>
    </source>
</evidence>
<dbReference type="SUPFAM" id="SSF56935">
    <property type="entry name" value="Porins"/>
    <property type="match status" value="1"/>
</dbReference>
<dbReference type="InterPro" id="IPR037066">
    <property type="entry name" value="Plug_dom_sf"/>
</dbReference>
<evidence type="ECO:0000256" key="10">
    <source>
        <dbReference type="SAM" id="SignalP"/>
    </source>
</evidence>
<dbReference type="Gene3D" id="2.170.130.10">
    <property type="entry name" value="TonB-dependent receptor, plug domain"/>
    <property type="match status" value="1"/>
</dbReference>
<feature type="signal peptide" evidence="10">
    <location>
        <begin position="1"/>
        <end position="19"/>
    </location>
</feature>
<evidence type="ECO:0000256" key="4">
    <source>
        <dbReference type="ARBA" id="ARBA00022692"/>
    </source>
</evidence>
<dbReference type="GO" id="GO:0015889">
    <property type="term" value="P:cobalamin transport"/>
    <property type="evidence" value="ECO:0007669"/>
    <property type="project" value="TreeGrafter"/>
</dbReference>
<dbReference type="PROSITE" id="PS52016">
    <property type="entry name" value="TONB_DEPENDENT_REC_3"/>
    <property type="match status" value="1"/>
</dbReference>
<accession>A0A4R1PRN7</accession>
<dbReference type="Pfam" id="PF07715">
    <property type="entry name" value="Plug"/>
    <property type="match status" value="1"/>
</dbReference>
<feature type="compositionally biased region" description="Basic and acidic residues" evidence="9">
    <location>
        <begin position="206"/>
        <end position="217"/>
    </location>
</feature>
<evidence type="ECO:0000259" key="11">
    <source>
        <dbReference type="Pfam" id="PF07715"/>
    </source>
</evidence>
<reference evidence="12 13" key="1">
    <citation type="submission" date="2019-03" db="EMBL/GenBank/DDBJ databases">
        <title>Genomic Encyclopedia of Type Strains, Phase IV (KMG-IV): sequencing the most valuable type-strain genomes for metagenomic binning, comparative biology and taxonomic classification.</title>
        <authorList>
            <person name="Goeker M."/>
        </authorList>
    </citation>
    <scope>NUCLEOTIDE SEQUENCE [LARGE SCALE GENOMIC DNA]</scope>
    <source>
        <strain evidence="12 13">DSM 2286</strain>
    </source>
</reference>
<dbReference type="GO" id="GO:0009279">
    <property type="term" value="C:cell outer membrane"/>
    <property type="evidence" value="ECO:0007669"/>
    <property type="project" value="UniProtKB-SubCell"/>
</dbReference>
<dbReference type="InterPro" id="IPR036942">
    <property type="entry name" value="Beta-barrel_TonB_sf"/>
</dbReference>
<dbReference type="InterPro" id="IPR039426">
    <property type="entry name" value="TonB-dep_rcpt-like"/>
</dbReference>
<keyword evidence="2 8" id="KW-0813">Transport</keyword>
<dbReference type="InterPro" id="IPR012910">
    <property type="entry name" value="Plug_dom"/>
</dbReference>
<evidence type="ECO:0000256" key="9">
    <source>
        <dbReference type="SAM" id="MobiDB-lite"/>
    </source>
</evidence>
<evidence type="ECO:0000256" key="5">
    <source>
        <dbReference type="ARBA" id="ARBA00022729"/>
    </source>
</evidence>
<dbReference type="PANTHER" id="PTHR30069:SF53">
    <property type="entry name" value="COLICIN I RECEPTOR-RELATED"/>
    <property type="match status" value="1"/>
</dbReference>
<keyword evidence="12" id="KW-0675">Receptor</keyword>
<evidence type="ECO:0000256" key="3">
    <source>
        <dbReference type="ARBA" id="ARBA00022452"/>
    </source>
</evidence>
<keyword evidence="4 8" id="KW-0812">Transmembrane</keyword>
<organism evidence="12 13">
    <name type="scientific">Azotobacter chroococcum</name>
    <dbReference type="NCBI Taxonomy" id="353"/>
    <lineage>
        <taxon>Bacteria</taxon>
        <taxon>Pseudomonadati</taxon>
        <taxon>Pseudomonadota</taxon>
        <taxon>Gammaproteobacteria</taxon>
        <taxon>Pseudomonadales</taxon>
        <taxon>Pseudomonadaceae</taxon>
        <taxon>Azotobacter</taxon>
    </lineage>
</organism>
<feature type="region of interest" description="Disordered" evidence="9">
    <location>
        <begin position="254"/>
        <end position="317"/>
    </location>
</feature>
<feature type="region of interest" description="Disordered" evidence="9">
    <location>
        <begin position="180"/>
        <end position="217"/>
    </location>
</feature>
<dbReference type="AlphaFoldDB" id="A0A4R1PRN7"/>
<proteinExistence type="inferred from homology"/>
<gene>
    <name evidence="12" type="ORF">EV691_102265</name>
</gene>
<dbReference type="PANTHER" id="PTHR30069">
    <property type="entry name" value="TONB-DEPENDENT OUTER MEMBRANE RECEPTOR"/>
    <property type="match status" value="1"/>
</dbReference>
<protein>
    <submittedName>
        <fullName evidence="12">TonB-dependent receptor-like protein</fullName>
    </submittedName>
</protein>
<comment type="subcellular location">
    <subcellularLocation>
        <location evidence="1 8">Cell outer membrane</location>
        <topology evidence="1 8">Multi-pass membrane protein</topology>
    </subcellularLocation>
</comment>
<keyword evidence="3 8" id="KW-1134">Transmembrane beta strand</keyword>
<evidence type="ECO:0000256" key="6">
    <source>
        <dbReference type="ARBA" id="ARBA00023136"/>
    </source>
</evidence>
<feature type="compositionally biased region" description="Basic and acidic residues" evidence="9">
    <location>
        <begin position="180"/>
        <end position="192"/>
    </location>
</feature>
<dbReference type="EMBL" id="SMMU01000002">
    <property type="protein sequence ID" value="TCL34281.1"/>
    <property type="molecule type" value="Genomic_DNA"/>
</dbReference>
<evidence type="ECO:0000256" key="8">
    <source>
        <dbReference type="PROSITE-ProRule" id="PRU01360"/>
    </source>
</evidence>
<evidence type="ECO:0000256" key="7">
    <source>
        <dbReference type="ARBA" id="ARBA00023237"/>
    </source>
</evidence>
<keyword evidence="7 8" id="KW-0998">Cell outer membrane</keyword>
<feature type="chain" id="PRO_5020784531" evidence="10">
    <location>
        <begin position="20"/>
        <end position="317"/>
    </location>
</feature>
<comment type="caution">
    <text evidence="12">The sequence shown here is derived from an EMBL/GenBank/DDBJ whole genome shotgun (WGS) entry which is preliminary data.</text>
</comment>
<keyword evidence="6 8" id="KW-0472">Membrane</keyword>
<dbReference type="Proteomes" id="UP000295169">
    <property type="component" value="Unassembled WGS sequence"/>
</dbReference>
<evidence type="ECO:0000313" key="13">
    <source>
        <dbReference type="Proteomes" id="UP000295169"/>
    </source>
</evidence>